<dbReference type="GO" id="GO:0050839">
    <property type="term" value="F:cell adhesion molecule binding"/>
    <property type="evidence" value="ECO:0007669"/>
    <property type="project" value="TreeGrafter"/>
</dbReference>
<dbReference type="EMBL" id="BPLR01003144">
    <property type="protein sequence ID" value="GIX81586.1"/>
    <property type="molecule type" value="Genomic_DNA"/>
</dbReference>
<name>A0AAV4NAH4_CAEEX</name>
<evidence type="ECO:0000259" key="1">
    <source>
        <dbReference type="PROSITE" id="PS50213"/>
    </source>
</evidence>
<dbReference type="PANTHER" id="PTHR10900:SF77">
    <property type="entry name" value="FI19380P1"/>
    <property type="match status" value="1"/>
</dbReference>
<evidence type="ECO:0000313" key="3">
    <source>
        <dbReference type="Proteomes" id="UP001054945"/>
    </source>
</evidence>
<proteinExistence type="predicted"/>
<comment type="caution">
    <text evidence="2">The sequence shown here is derived from an EMBL/GenBank/DDBJ whole genome shotgun (WGS) entry which is preliminary data.</text>
</comment>
<dbReference type="GO" id="GO:0030198">
    <property type="term" value="P:extracellular matrix organization"/>
    <property type="evidence" value="ECO:0007669"/>
    <property type="project" value="TreeGrafter"/>
</dbReference>
<feature type="domain" description="FAS1" evidence="1">
    <location>
        <begin position="1"/>
        <end position="90"/>
    </location>
</feature>
<dbReference type="AlphaFoldDB" id="A0AAV4NAH4"/>
<accession>A0AAV4NAH4</accession>
<sequence length="90" mass="10042">MRLRKIRDLIESSQLQPYLQQAGPVTLFAPTDEAFSLSSVPSDPKRVRDFVLQHVVQGRVTPLDVRNDVILPSLRPRAAPSGSTCTRMGR</sequence>
<dbReference type="GO" id="GO:0031012">
    <property type="term" value="C:extracellular matrix"/>
    <property type="evidence" value="ECO:0007669"/>
    <property type="project" value="TreeGrafter"/>
</dbReference>
<dbReference type="GO" id="GO:0005615">
    <property type="term" value="C:extracellular space"/>
    <property type="evidence" value="ECO:0007669"/>
    <property type="project" value="TreeGrafter"/>
</dbReference>
<dbReference type="PROSITE" id="PS50213">
    <property type="entry name" value="FAS1"/>
    <property type="match status" value="1"/>
</dbReference>
<reference evidence="2 3" key="1">
    <citation type="submission" date="2021-06" db="EMBL/GenBank/DDBJ databases">
        <title>Caerostris extrusa draft genome.</title>
        <authorList>
            <person name="Kono N."/>
            <person name="Arakawa K."/>
        </authorList>
    </citation>
    <scope>NUCLEOTIDE SEQUENCE [LARGE SCALE GENOMIC DNA]</scope>
</reference>
<dbReference type="InterPro" id="IPR036378">
    <property type="entry name" value="FAS1_dom_sf"/>
</dbReference>
<protein>
    <submittedName>
        <fullName evidence="2">Periostin</fullName>
    </submittedName>
</protein>
<dbReference type="Pfam" id="PF02469">
    <property type="entry name" value="Fasciclin"/>
    <property type="match status" value="1"/>
</dbReference>
<dbReference type="Gene3D" id="2.30.180.10">
    <property type="entry name" value="FAS1 domain"/>
    <property type="match status" value="1"/>
</dbReference>
<gene>
    <name evidence="2" type="primary">Postn_2</name>
    <name evidence="2" type="ORF">CEXT_131401</name>
</gene>
<dbReference type="InterPro" id="IPR000782">
    <property type="entry name" value="FAS1_domain"/>
</dbReference>
<evidence type="ECO:0000313" key="2">
    <source>
        <dbReference type="EMBL" id="GIX81586.1"/>
    </source>
</evidence>
<dbReference type="PANTHER" id="PTHR10900">
    <property type="entry name" value="PERIOSTIN-RELATED"/>
    <property type="match status" value="1"/>
</dbReference>
<dbReference type="InterPro" id="IPR050904">
    <property type="entry name" value="Adhesion/Biosynth-related"/>
</dbReference>
<dbReference type="GO" id="GO:0007155">
    <property type="term" value="P:cell adhesion"/>
    <property type="evidence" value="ECO:0007669"/>
    <property type="project" value="TreeGrafter"/>
</dbReference>
<dbReference type="Proteomes" id="UP001054945">
    <property type="component" value="Unassembled WGS sequence"/>
</dbReference>
<organism evidence="2 3">
    <name type="scientific">Caerostris extrusa</name>
    <name type="common">Bark spider</name>
    <name type="synonym">Caerostris bankana</name>
    <dbReference type="NCBI Taxonomy" id="172846"/>
    <lineage>
        <taxon>Eukaryota</taxon>
        <taxon>Metazoa</taxon>
        <taxon>Ecdysozoa</taxon>
        <taxon>Arthropoda</taxon>
        <taxon>Chelicerata</taxon>
        <taxon>Arachnida</taxon>
        <taxon>Araneae</taxon>
        <taxon>Araneomorphae</taxon>
        <taxon>Entelegynae</taxon>
        <taxon>Araneoidea</taxon>
        <taxon>Araneidae</taxon>
        <taxon>Caerostris</taxon>
    </lineage>
</organism>
<keyword evidence="3" id="KW-1185">Reference proteome</keyword>
<dbReference type="SUPFAM" id="SSF82153">
    <property type="entry name" value="FAS1 domain"/>
    <property type="match status" value="1"/>
</dbReference>